<evidence type="ECO:0000256" key="9">
    <source>
        <dbReference type="ARBA" id="ARBA00023139"/>
    </source>
</evidence>
<evidence type="ECO:0000256" key="4">
    <source>
        <dbReference type="ARBA" id="ARBA00016202"/>
    </source>
</evidence>
<dbReference type="SUPFAM" id="SSF89392">
    <property type="entry name" value="Prokaryotic lipoproteins and lipoprotein localization factors"/>
    <property type="match status" value="1"/>
</dbReference>
<evidence type="ECO:0000256" key="2">
    <source>
        <dbReference type="ARBA" id="ARBA00009696"/>
    </source>
</evidence>
<keyword evidence="15" id="KW-1185">Reference proteome</keyword>
<evidence type="ECO:0000313" key="14">
    <source>
        <dbReference type="EMBL" id="RIY33208.1"/>
    </source>
</evidence>
<keyword evidence="10" id="KW-0143">Chaperone</keyword>
<evidence type="ECO:0000256" key="11">
    <source>
        <dbReference type="ARBA" id="ARBA00023237"/>
    </source>
</evidence>
<dbReference type="PROSITE" id="PS51257">
    <property type="entry name" value="PROKAR_LIPOPROTEIN"/>
    <property type="match status" value="1"/>
</dbReference>
<keyword evidence="5" id="KW-0813">Transport</keyword>
<feature type="signal peptide" evidence="13">
    <location>
        <begin position="1"/>
        <end position="27"/>
    </location>
</feature>
<evidence type="ECO:0000256" key="8">
    <source>
        <dbReference type="ARBA" id="ARBA00023136"/>
    </source>
</evidence>
<dbReference type="Pfam" id="PF03550">
    <property type="entry name" value="LolB"/>
    <property type="match status" value="1"/>
</dbReference>
<evidence type="ECO:0000256" key="6">
    <source>
        <dbReference type="ARBA" id="ARBA00022729"/>
    </source>
</evidence>
<keyword evidence="11" id="KW-0998">Cell outer membrane</keyword>
<protein>
    <recommendedName>
        <fullName evidence="4">Outer-membrane lipoprotein LolB</fullName>
    </recommendedName>
</protein>
<dbReference type="NCBIfam" id="TIGR00548">
    <property type="entry name" value="lolB"/>
    <property type="match status" value="1"/>
</dbReference>
<dbReference type="InterPro" id="IPR004565">
    <property type="entry name" value="OM_lipoprot_LolB"/>
</dbReference>
<dbReference type="AlphaFoldDB" id="A0A3A1Y7L3"/>
<gene>
    <name evidence="14" type="primary">lolB</name>
    <name evidence="14" type="ORF">CKF54_03180</name>
</gene>
<sequence>MKKFTRFLLVLGAATFLASCTTMPESAKQPISVTAGTEDISFTQNQTKLQQIASLDLSGQVGIITAEDRSSTTFTLDYLANGNYQVSLNIPYSTKVAKVEKKDRRYIYSSDGKTYYANNEREFTIALFGFAVPLDLLKQIILGMPLEGSSDVQVVGNVLSSQVYNNDTFITYGNYKFDGQVIVPTAISIKRGDNSLRIRILEPYNLDLTQK</sequence>
<feature type="chain" id="PRO_5017230542" description="Outer-membrane lipoprotein LolB" evidence="13">
    <location>
        <begin position="28"/>
        <end position="211"/>
    </location>
</feature>
<dbReference type="CDD" id="cd16326">
    <property type="entry name" value="LolB"/>
    <property type="match status" value="1"/>
</dbReference>
<organism evidence="14 15">
    <name type="scientific">Psittacicella hinzii</name>
    <dbReference type="NCBI Taxonomy" id="2028575"/>
    <lineage>
        <taxon>Bacteria</taxon>
        <taxon>Pseudomonadati</taxon>
        <taxon>Pseudomonadota</taxon>
        <taxon>Gammaproteobacteria</taxon>
        <taxon>Pasteurellales</taxon>
        <taxon>Psittacicellaceae</taxon>
        <taxon>Psittacicella</taxon>
    </lineage>
</organism>
<dbReference type="Proteomes" id="UP000265691">
    <property type="component" value="Unassembled WGS sequence"/>
</dbReference>
<comment type="similarity">
    <text evidence="2">Belongs to the LolB family.</text>
</comment>
<name>A0A3A1Y7L3_9GAMM</name>
<keyword evidence="9" id="KW-0564">Palmitate</keyword>
<keyword evidence="6 13" id="KW-0732">Signal</keyword>
<dbReference type="RefSeq" id="WP_119524840.1">
    <property type="nucleotide sequence ID" value="NZ_NRHC01000037.1"/>
</dbReference>
<evidence type="ECO:0000256" key="12">
    <source>
        <dbReference type="ARBA" id="ARBA00023288"/>
    </source>
</evidence>
<dbReference type="EMBL" id="NRHC01000037">
    <property type="protein sequence ID" value="RIY33208.1"/>
    <property type="molecule type" value="Genomic_DNA"/>
</dbReference>
<evidence type="ECO:0000256" key="10">
    <source>
        <dbReference type="ARBA" id="ARBA00023186"/>
    </source>
</evidence>
<evidence type="ECO:0000256" key="5">
    <source>
        <dbReference type="ARBA" id="ARBA00022448"/>
    </source>
</evidence>
<keyword evidence="7" id="KW-0653">Protein transport</keyword>
<comment type="subunit">
    <text evidence="3">Monomer.</text>
</comment>
<evidence type="ECO:0000256" key="7">
    <source>
        <dbReference type="ARBA" id="ARBA00022927"/>
    </source>
</evidence>
<dbReference type="OrthoDB" id="5677200at2"/>
<reference evidence="14 15" key="1">
    <citation type="submission" date="2017-08" db="EMBL/GenBank/DDBJ databases">
        <title>Reclassification of Bisgaard taxon 37 and 44.</title>
        <authorList>
            <person name="Christensen H."/>
        </authorList>
    </citation>
    <scope>NUCLEOTIDE SEQUENCE [LARGE SCALE GENOMIC DNA]</scope>
    <source>
        <strain evidence="14 15">B96_3</strain>
    </source>
</reference>
<evidence type="ECO:0000313" key="15">
    <source>
        <dbReference type="Proteomes" id="UP000265691"/>
    </source>
</evidence>
<accession>A0A3A1Y7L3</accession>
<dbReference type="GO" id="GO:0009279">
    <property type="term" value="C:cell outer membrane"/>
    <property type="evidence" value="ECO:0007669"/>
    <property type="project" value="UniProtKB-SubCell"/>
</dbReference>
<keyword evidence="12 14" id="KW-0449">Lipoprotein</keyword>
<comment type="caution">
    <text evidence="14">The sequence shown here is derived from an EMBL/GenBank/DDBJ whole genome shotgun (WGS) entry which is preliminary data.</text>
</comment>
<dbReference type="GO" id="GO:0015031">
    <property type="term" value="P:protein transport"/>
    <property type="evidence" value="ECO:0007669"/>
    <property type="project" value="UniProtKB-KW"/>
</dbReference>
<proteinExistence type="inferred from homology"/>
<dbReference type="Gene3D" id="2.50.20.10">
    <property type="entry name" value="Lipoprotein localisation LolA/LolB/LppX"/>
    <property type="match status" value="1"/>
</dbReference>
<evidence type="ECO:0000256" key="1">
    <source>
        <dbReference type="ARBA" id="ARBA00004459"/>
    </source>
</evidence>
<evidence type="ECO:0000256" key="13">
    <source>
        <dbReference type="SAM" id="SignalP"/>
    </source>
</evidence>
<comment type="subcellular location">
    <subcellularLocation>
        <location evidence="1">Cell outer membrane</location>
        <topology evidence="1">Lipid-anchor</topology>
    </subcellularLocation>
</comment>
<keyword evidence="8" id="KW-0472">Membrane</keyword>
<dbReference type="InterPro" id="IPR029046">
    <property type="entry name" value="LolA/LolB/LppX"/>
</dbReference>
<evidence type="ECO:0000256" key="3">
    <source>
        <dbReference type="ARBA" id="ARBA00011245"/>
    </source>
</evidence>